<reference evidence="1 2" key="1">
    <citation type="submission" date="2018-09" db="EMBL/GenBank/DDBJ databases">
        <title>Mesorhizobium carmichaelinearum sp. nov. isolated from Carmichaelinea spp. root nodules in New Zealand.</title>
        <authorList>
            <person name="De Meyer S.E."/>
        </authorList>
    </citation>
    <scope>NUCLEOTIDE SEQUENCE [LARGE SCALE GENOMIC DNA]</scope>
    <source>
        <strain evidence="1 2">LMG 28313</strain>
    </source>
</reference>
<sequence length="242" mass="28081">MRKEHDMTDHIIAPYSDWFEAHKSHLAKEKALTRQRQQLAAERRALPWLRIDKLYEFDTTQGRKSLADLFGGRSQLIIYHFMFPPNADYRCTGCSFLCDHIDAANQHLRHHDVSLVVCARAPLAEFMDFKARMNWQFDWVSSFGSDFNFDFQVSFTEDQIKSGKVLFNFEEVAMKGRDRGGATVFYRDDDGTIYCTFQVRSRGGENLIGTYSYLDLTPIGRNENGPSHTLGDWVRLHDEYDG</sequence>
<dbReference type="InterPro" id="IPR010296">
    <property type="entry name" value="DUF899_thioredox"/>
</dbReference>
<accession>A0A6M7TGI0</accession>
<name>A0A6M7TGI0_9HYPH</name>
<protein>
    <submittedName>
        <fullName evidence="1">DUF899 domain-containing protein</fullName>
    </submittedName>
</protein>
<dbReference type="Proteomes" id="UP000275530">
    <property type="component" value="Unassembled WGS sequence"/>
</dbReference>
<dbReference type="EMBL" id="QZXA01000019">
    <property type="protein sequence ID" value="RJT28719.1"/>
    <property type="molecule type" value="Genomic_DNA"/>
</dbReference>
<organism evidence="1 2">
    <name type="scientific">Mesorhizobium jarvisii</name>
    <dbReference type="NCBI Taxonomy" id="1777867"/>
    <lineage>
        <taxon>Bacteria</taxon>
        <taxon>Pseudomonadati</taxon>
        <taxon>Pseudomonadota</taxon>
        <taxon>Alphaproteobacteria</taxon>
        <taxon>Hyphomicrobiales</taxon>
        <taxon>Phyllobacteriaceae</taxon>
        <taxon>Mesorhizobium</taxon>
    </lineage>
</organism>
<evidence type="ECO:0000313" key="2">
    <source>
        <dbReference type="Proteomes" id="UP000275530"/>
    </source>
</evidence>
<gene>
    <name evidence="1" type="ORF">D3242_31565</name>
</gene>
<dbReference type="Pfam" id="PF05988">
    <property type="entry name" value="DUF899"/>
    <property type="match status" value="1"/>
</dbReference>
<proteinExistence type="predicted"/>
<comment type="caution">
    <text evidence="1">The sequence shown here is derived from an EMBL/GenBank/DDBJ whole genome shotgun (WGS) entry which is preliminary data.</text>
</comment>
<keyword evidence="2" id="KW-1185">Reference proteome</keyword>
<evidence type="ECO:0000313" key="1">
    <source>
        <dbReference type="EMBL" id="RJT28719.1"/>
    </source>
</evidence>
<dbReference type="AlphaFoldDB" id="A0A6M7TGI0"/>